<keyword evidence="5" id="KW-1185">Reference proteome</keyword>
<dbReference type="AlphaFoldDB" id="A0A848L1X0"/>
<keyword evidence="2 4" id="KW-0808">Transferase</keyword>
<sequence length="322" mass="35278">MTALDAGLIADAATLWNNPPTLPTKWLYDERGSKLFDEITRLPEYYPTRRETEILAAHSVDIAQRTDATLVAEFGSGTSTKSRLVLTAFADRAAAKGRSLSYVPIDVSAEVLVQAARELSADYPTVDVEPLLADFTRPLELPPSDGPRLAMFLGGTIGNFDAGGRADFFARIAAALNPGDFFLLGADLVKDTGRLVAAYDDKAGVTADFNRNIVEVLRTSLNATGLYADDFDHIARWNPREHRIEMWLRARRDVDAHFAALNRDWHLPRGTEVLTEISTKFDVGALGGELASAGLTEQDSWTDSHGDFVVMLVGLRARRALD</sequence>
<dbReference type="RefSeq" id="WP_170195010.1">
    <property type="nucleotide sequence ID" value="NZ_JABBNB010000014.1"/>
</dbReference>
<accession>A0A848L1X0</accession>
<keyword evidence="1 4" id="KW-0489">Methyltransferase</keyword>
<dbReference type="PANTHER" id="PTHR43397">
    <property type="entry name" value="ERGOTHIONEINE BIOSYNTHESIS PROTEIN 1"/>
    <property type="match status" value="1"/>
</dbReference>
<dbReference type="Proteomes" id="UP000550729">
    <property type="component" value="Unassembled WGS sequence"/>
</dbReference>
<gene>
    <name evidence="4" type="primary">egtD</name>
    <name evidence="4" type="ORF">HH308_14945</name>
</gene>
<dbReference type="InterPro" id="IPR035094">
    <property type="entry name" value="EgtD"/>
</dbReference>
<dbReference type="GO" id="GO:0032259">
    <property type="term" value="P:methylation"/>
    <property type="evidence" value="ECO:0007669"/>
    <property type="project" value="UniProtKB-KW"/>
</dbReference>
<evidence type="ECO:0000256" key="2">
    <source>
        <dbReference type="ARBA" id="ARBA00022679"/>
    </source>
</evidence>
<evidence type="ECO:0000259" key="3">
    <source>
        <dbReference type="Pfam" id="PF10017"/>
    </source>
</evidence>
<dbReference type="InterPro" id="IPR029063">
    <property type="entry name" value="SAM-dependent_MTases_sf"/>
</dbReference>
<dbReference type="EMBL" id="JABBNB010000014">
    <property type="protein sequence ID" value="NMO02511.1"/>
    <property type="molecule type" value="Genomic_DNA"/>
</dbReference>
<dbReference type="NCBIfam" id="TIGR03438">
    <property type="entry name" value="egtD_ergothio"/>
    <property type="match status" value="1"/>
</dbReference>
<dbReference type="PANTHER" id="PTHR43397:SF1">
    <property type="entry name" value="ERGOTHIONEINE BIOSYNTHESIS PROTEIN 1"/>
    <property type="match status" value="1"/>
</dbReference>
<reference evidence="4 5" key="1">
    <citation type="submission" date="2020-04" db="EMBL/GenBank/DDBJ databases">
        <title>Gordonia sp. nov. TBRC 11910.</title>
        <authorList>
            <person name="Suriyachadkun C."/>
        </authorList>
    </citation>
    <scope>NUCLEOTIDE SEQUENCE [LARGE SCALE GENOMIC DNA]</scope>
    <source>
        <strain evidence="4 5">TBRC 11910</strain>
    </source>
</reference>
<comment type="caution">
    <text evidence="4">The sequence shown here is derived from an EMBL/GenBank/DDBJ whole genome shotgun (WGS) entry which is preliminary data.</text>
</comment>
<organism evidence="4 5">
    <name type="scientific">Gordonia asplenii</name>
    <dbReference type="NCBI Taxonomy" id="2725283"/>
    <lineage>
        <taxon>Bacteria</taxon>
        <taxon>Bacillati</taxon>
        <taxon>Actinomycetota</taxon>
        <taxon>Actinomycetes</taxon>
        <taxon>Mycobacteriales</taxon>
        <taxon>Gordoniaceae</taxon>
        <taxon>Gordonia</taxon>
    </lineage>
</organism>
<dbReference type="EC" id="2.1.1.44" evidence="4"/>
<feature type="domain" description="Histidine-specific methyltransferase SAM-dependent" evidence="3">
    <location>
        <begin position="13"/>
        <end position="313"/>
    </location>
</feature>
<dbReference type="SUPFAM" id="SSF53335">
    <property type="entry name" value="S-adenosyl-L-methionine-dependent methyltransferases"/>
    <property type="match status" value="1"/>
</dbReference>
<dbReference type="Pfam" id="PF10017">
    <property type="entry name" value="Methyltransf_33"/>
    <property type="match status" value="1"/>
</dbReference>
<dbReference type="InterPro" id="IPR017804">
    <property type="entry name" value="MeTrfase_EgtD-like"/>
</dbReference>
<protein>
    <submittedName>
        <fullName evidence="4">L-histidine N(Alpha)-methyltransferase</fullName>
        <ecNumber evidence="4">2.1.1.44</ecNumber>
    </submittedName>
</protein>
<dbReference type="PIRSF" id="PIRSF018005">
    <property type="entry name" value="UCP018005"/>
    <property type="match status" value="1"/>
</dbReference>
<dbReference type="InterPro" id="IPR019257">
    <property type="entry name" value="MeTrfase_dom"/>
</dbReference>
<evidence type="ECO:0000256" key="1">
    <source>
        <dbReference type="ARBA" id="ARBA00022603"/>
    </source>
</evidence>
<dbReference type="InterPro" id="IPR051128">
    <property type="entry name" value="EgtD_Methyltrsf_superfamily"/>
</dbReference>
<evidence type="ECO:0000313" key="5">
    <source>
        <dbReference type="Proteomes" id="UP000550729"/>
    </source>
</evidence>
<proteinExistence type="predicted"/>
<evidence type="ECO:0000313" key="4">
    <source>
        <dbReference type="EMBL" id="NMO02511.1"/>
    </source>
</evidence>
<dbReference type="Gene3D" id="3.40.50.150">
    <property type="entry name" value="Vaccinia Virus protein VP39"/>
    <property type="match status" value="1"/>
</dbReference>
<name>A0A848L1X0_9ACTN</name>
<dbReference type="GO" id="GO:0052706">
    <property type="term" value="F:L-histidine N(alpha)-methyltransferase activity"/>
    <property type="evidence" value="ECO:0007669"/>
    <property type="project" value="UniProtKB-EC"/>
</dbReference>